<reference evidence="1" key="2">
    <citation type="journal article" date="2015" name="Data Brief">
        <title>Shoot transcriptome of the giant reed, Arundo donax.</title>
        <authorList>
            <person name="Barrero R.A."/>
            <person name="Guerrero F.D."/>
            <person name="Moolhuijzen P."/>
            <person name="Goolsby J.A."/>
            <person name="Tidwell J."/>
            <person name="Bellgard S.E."/>
            <person name="Bellgard M.I."/>
        </authorList>
    </citation>
    <scope>NUCLEOTIDE SEQUENCE</scope>
    <source>
        <tissue evidence="1">Shoot tissue taken approximately 20 cm above the soil surface</tissue>
    </source>
</reference>
<proteinExistence type="predicted"/>
<protein>
    <submittedName>
        <fullName evidence="1">Uncharacterized protein</fullName>
    </submittedName>
</protein>
<accession>A0A0A9FLU7</accession>
<evidence type="ECO:0000313" key="1">
    <source>
        <dbReference type="EMBL" id="JAE13985.1"/>
    </source>
</evidence>
<sequence>MDFASASL</sequence>
<reference evidence="1" key="1">
    <citation type="submission" date="2014-09" db="EMBL/GenBank/DDBJ databases">
        <authorList>
            <person name="Magalhaes I.L.F."/>
            <person name="Oliveira U."/>
            <person name="Santos F.R."/>
            <person name="Vidigal T.H.D.A."/>
            <person name="Brescovit A.D."/>
            <person name="Santos A.J."/>
        </authorList>
    </citation>
    <scope>NUCLEOTIDE SEQUENCE</scope>
    <source>
        <tissue evidence="1">Shoot tissue taken approximately 20 cm above the soil surface</tissue>
    </source>
</reference>
<name>A0A0A9FLU7_ARUDO</name>
<dbReference type="EMBL" id="GBRH01183911">
    <property type="protein sequence ID" value="JAE13985.1"/>
    <property type="molecule type" value="Transcribed_RNA"/>
</dbReference>
<organism evidence="1">
    <name type="scientific">Arundo donax</name>
    <name type="common">Giant reed</name>
    <name type="synonym">Donax arundinaceus</name>
    <dbReference type="NCBI Taxonomy" id="35708"/>
    <lineage>
        <taxon>Eukaryota</taxon>
        <taxon>Viridiplantae</taxon>
        <taxon>Streptophyta</taxon>
        <taxon>Embryophyta</taxon>
        <taxon>Tracheophyta</taxon>
        <taxon>Spermatophyta</taxon>
        <taxon>Magnoliopsida</taxon>
        <taxon>Liliopsida</taxon>
        <taxon>Poales</taxon>
        <taxon>Poaceae</taxon>
        <taxon>PACMAD clade</taxon>
        <taxon>Arundinoideae</taxon>
        <taxon>Arundineae</taxon>
        <taxon>Arundo</taxon>
    </lineage>
</organism>